<evidence type="ECO:0000313" key="1">
    <source>
        <dbReference type="EMBL" id="PWY65688.1"/>
    </source>
</evidence>
<name>A0A317UXI2_9EURO</name>
<dbReference type="RefSeq" id="XP_025461515.1">
    <property type="nucleotide sequence ID" value="XM_025608772.1"/>
</dbReference>
<dbReference type="Proteomes" id="UP000246702">
    <property type="component" value="Unassembled WGS sequence"/>
</dbReference>
<organism evidence="1 2">
    <name type="scientific">Aspergillus sclerotioniger CBS 115572</name>
    <dbReference type="NCBI Taxonomy" id="1450535"/>
    <lineage>
        <taxon>Eukaryota</taxon>
        <taxon>Fungi</taxon>
        <taxon>Dikarya</taxon>
        <taxon>Ascomycota</taxon>
        <taxon>Pezizomycotina</taxon>
        <taxon>Eurotiomycetes</taxon>
        <taxon>Eurotiomycetidae</taxon>
        <taxon>Eurotiales</taxon>
        <taxon>Aspergillaceae</taxon>
        <taxon>Aspergillus</taxon>
        <taxon>Aspergillus subgen. Circumdati</taxon>
    </lineage>
</organism>
<dbReference type="EMBL" id="MSFK01000056">
    <property type="protein sequence ID" value="PWY65688.1"/>
    <property type="molecule type" value="Genomic_DNA"/>
</dbReference>
<evidence type="ECO:0000313" key="2">
    <source>
        <dbReference type="Proteomes" id="UP000246702"/>
    </source>
</evidence>
<feature type="non-terminal residue" evidence="1">
    <location>
        <position position="1"/>
    </location>
</feature>
<gene>
    <name evidence="1" type="ORF">BO94DRAFT_479977</name>
</gene>
<dbReference type="GeneID" id="37110915"/>
<dbReference type="AlphaFoldDB" id="A0A317UXI2"/>
<reference evidence="1 2" key="1">
    <citation type="submission" date="2016-12" db="EMBL/GenBank/DDBJ databases">
        <title>The genomes of Aspergillus section Nigri reveals drivers in fungal speciation.</title>
        <authorList>
            <consortium name="DOE Joint Genome Institute"/>
            <person name="Vesth T.C."/>
            <person name="Nybo J."/>
            <person name="Theobald S."/>
            <person name="Brandl J."/>
            <person name="Frisvad J.C."/>
            <person name="Nielsen K.F."/>
            <person name="Lyhne E.K."/>
            <person name="Kogle M.E."/>
            <person name="Kuo A."/>
            <person name="Riley R."/>
            <person name="Clum A."/>
            <person name="Nolan M."/>
            <person name="Lipzen A."/>
            <person name="Salamov A."/>
            <person name="Henrissat B."/>
            <person name="Wiebenga A."/>
            <person name="De Vries R.P."/>
            <person name="Grigoriev I.V."/>
            <person name="Mortensen U.H."/>
            <person name="Andersen M.R."/>
            <person name="Baker S.E."/>
        </authorList>
    </citation>
    <scope>NUCLEOTIDE SEQUENCE [LARGE SCALE GENOMIC DNA]</scope>
    <source>
        <strain evidence="1 2">CBS 115572</strain>
    </source>
</reference>
<keyword evidence="2" id="KW-1185">Reference proteome</keyword>
<proteinExistence type="predicted"/>
<comment type="caution">
    <text evidence="1">The sequence shown here is derived from an EMBL/GenBank/DDBJ whole genome shotgun (WGS) entry which is preliminary data.</text>
</comment>
<accession>A0A317UXI2</accession>
<protein>
    <submittedName>
        <fullName evidence="1">Uncharacterized protein</fullName>
    </submittedName>
</protein>
<sequence>IGAVLLSELVRAQYPPMLERLIIINSELLSGVNITYKKILVRRSHCVAII</sequence>